<evidence type="ECO:0008006" key="3">
    <source>
        <dbReference type="Google" id="ProtNLM"/>
    </source>
</evidence>
<gene>
    <name evidence="1" type="ORF">WKV53_22555</name>
</gene>
<dbReference type="EMBL" id="JBBUKT010000011">
    <property type="protein sequence ID" value="MEK7953313.1"/>
    <property type="molecule type" value="Genomic_DNA"/>
</dbReference>
<dbReference type="SUPFAM" id="SSF51445">
    <property type="entry name" value="(Trans)glycosidases"/>
    <property type="match status" value="1"/>
</dbReference>
<evidence type="ECO:0000313" key="1">
    <source>
        <dbReference type="EMBL" id="MEK7953313.1"/>
    </source>
</evidence>
<sequence length="359" mass="40383">MTPARMAMLLALLLSEAQGGQTVISIRGEDFLINGKPTLEGRTWRGHEVEGLLPNSRMVQGIFDDLNPETAKRWASADTGKWDAERNTREFVAAMKDWRDHGLLAFTLNLQGGSPMGYSKDQPWNNSAFDERGDLREAYVARLKTILDEADRLGMAVILGYFYFGQDERLKDEAAVIHATDATTDWIIKQGYRHVLVEINNECDVRYDHAILKPERVHELIDRVKRRSADAGVPLLTSTSYGGGHLPGPEVMKAADFLLLHGNGVKEPEAIRSMVERTREVKGYHGQPIVFNEDDHFDFGRPENHFTAATAAGASWGYFDFRMKDEGFAEGYQSVPVDWSISSERKRGFFRLVAEMSGK</sequence>
<keyword evidence="2" id="KW-1185">Reference proteome</keyword>
<reference evidence="1 2" key="1">
    <citation type="submission" date="2024-04" db="EMBL/GenBank/DDBJ databases">
        <title>Luteolibacter sp. isolated from soil.</title>
        <authorList>
            <person name="An J."/>
        </authorList>
    </citation>
    <scope>NUCLEOTIDE SEQUENCE [LARGE SCALE GENOMIC DNA]</scope>
    <source>
        <strain evidence="1 2">Y139</strain>
    </source>
</reference>
<accession>A0ABU9B0M1</accession>
<name>A0ABU9B0M1_9BACT</name>
<proteinExistence type="predicted"/>
<dbReference type="Proteomes" id="UP001371305">
    <property type="component" value="Unassembled WGS sequence"/>
</dbReference>
<dbReference type="InterPro" id="IPR017853">
    <property type="entry name" value="GH"/>
</dbReference>
<organism evidence="1 2">
    <name type="scientific">Luteolibacter soli</name>
    <dbReference type="NCBI Taxonomy" id="3135280"/>
    <lineage>
        <taxon>Bacteria</taxon>
        <taxon>Pseudomonadati</taxon>
        <taxon>Verrucomicrobiota</taxon>
        <taxon>Verrucomicrobiia</taxon>
        <taxon>Verrucomicrobiales</taxon>
        <taxon>Verrucomicrobiaceae</taxon>
        <taxon>Luteolibacter</taxon>
    </lineage>
</organism>
<dbReference type="RefSeq" id="WP_341407079.1">
    <property type="nucleotide sequence ID" value="NZ_JBBUKT010000011.1"/>
</dbReference>
<protein>
    <recommendedName>
        <fullName evidence="3">Glycoside hydrolase family 5 domain-containing protein</fullName>
    </recommendedName>
</protein>
<comment type="caution">
    <text evidence="1">The sequence shown here is derived from an EMBL/GenBank/DDBJ whole genome shotgun (WGS) entry which is preliminary data.</text>
</comment>
<evidence type="ECO:0000313" key="2">
    <source>
        <dbReference type="Proteomes" id="UP001371305"/>
    </source>
</evidence>